<keyword evidence="3" id="KW-1185">Reference proteome</keyword>
<accession>A0A0C9V2P6</accession>
<evidence type="ECO:0000256" key="1">
    <source>
        <dbReference type="SAM" id="MobiDB-lite"/>
    </source>
</evidence>
<dbReference type="Proteomes" id="UP000054279">
    <property type="component" value="Unassembled WGS sequence"/>
</dbReference>
<evidence type="ECO:0000313" key="3">
    <source>
        <dbReference type="Proteomes" id="UP000054279"/>
    </source>
</evidence>
<proteinExistence type="predicted"/>
<sequence length="315" mass="34998">MADGYPRITAALHGTFIENGSQYQESVETSAQQPRYTPDHPHRDLLICEIDEAPMSVLPDTQPHYRINPTLAISLHWAASEVDNSIFAAATAWTPGCGRPVARFIPPIRLNERGIGLPPVLRYPAMLAGHNPLLNTFKTRGDALIAWKDMQRYMRASLAWKAAAMERCSNGRYPEWKWTEPSASYILKKVPRREDGTPFGPGSPLTVGDALRSQVNSSIGVPARTNIGVPAMEATLSTPTHILSGSNPHYRPHTFHDHPADASTSNPFVRSSFVTANNSFSSRPVNREGTLPRHPRHFSKDPSIREQLLRLLFLL</sequence>
<name>A0A0C9V2P6_SPHS4</name>
<dbReference type="AlphaFoldDB" id="A0A0C9V2P6"/>
<evidence type="ECO:0000313" key="2">
    <source>
        <dbReference type="EMBL" id="KIJ35907.1"/>
    </source>
</evidence>
<dbReference type="HOGENOM" id="CLU_883304_0_0_1"/>
<reference evidence="2 3" key="1">
    <citation type="submission" date="2014-06" db="EMBL/GenBank/DDBJ databases">
        <title>Evolutionary Origins and Diversification of the Mycorrhizal Mutualists.</title>
        <authorList>
            <consortium name="DOE Joint Genome Institute"/>
            <consortium name="Mycorrhizal Genomics Consortium"/>
            <person name="Kohler A."/>
            <person name="Kuo A."/>
            <person name="Nagy L.G."/>
            <person name="Floudas D."/>
            <person name="Copeland A."/>
            <person name="Barry K.W."/>
            <person name="Cichocki N."/>
            <person name="Veneault-Fourrey C."/>
            <person name="LaButti K."/>
            <person name="Lindquist E.A."/>
            <person name="Lipzen A."/>
            <person name="Lundell T."/>
            <person name="Morin E."/>
            <person name="Murat C."/>
            <person name="Riley R."/>
            <person name="Ohm R."/>
            <person name="Sun H."/>
            <person name="Tunlid A."/>
            <person name="Henrissat B."/>
            <person name="Grigoriev I.V."/>
            <person name="Hibbett D.S."/>
            <person name="Martin F."/>
        </authorList>
    </citation>
    <scope>NUCLEOTIDE SEQUENCE [LARGE SCALE GENOMIC DNA]</scope>
    <source>
        <strain evidence="2 3">SS14</strain>
    </source>
</reference>
<protein>
    <submittedName>
        <fullName evidence="2">Uncharacterized protein</fullName>
    </submittedName>
</protein>
<dbReference type="EMBL" id="KN837184">
    <property type="protein sequence ID" value="KIJ35907.1"/>
    <property type="molecule type" value="Genomic_DNA"/>
</dbReference>
<gene>
    <name evidence="2" type="ORF">M422DRAFT_51313</name>
</gene>
<feature type="region of interest" description="Disordered" evidence="1">
    <location>
        <begin position="280"/>
        <end position="299"/>
    </location>
</feature>
<organism evidence="2 3">
    <name type="scientific">Sphaerobolus stellatus (strain SS14)</name>
    <dbReference type="NCBI Taxonomy" id="990650"/>
    <lineage>
        <taxon>Eukaryota</taxon>
        <taxon>Fungi</taxon>
        <taxon>Dikarya</taxon>
        <taxon>Basidiomycota</taxon>
        <taxon>Agaricomycotina</taxon>
        <taxon>Agaricomycetes</taxon>
        <taxon>Phallomycetidae</taxon>
        <taxon>Geastrales</taxon>
        <taxon>Sphaerobolaceae</taxon>
        <taxon>Sphaerobolus</taxon>
    </lineage>
</organism>